<evidence type="ECO:0000256" key="14">
    <source>
        <dbReference type="SAM" id="MobiDB-lite"/>
    </source>
</evidence>
<reference evidence="16 17" key="1">
    <citation type="submission" date="2018-04" db="EMBL/GenBank/DDBJ databases">
        <title>WGS assembly of Panicum hallii var. hallii HAL2.</title>
        <authorList>
            <person name="Lovell J."/>
            <person name="Jenkins J."/>
            <person name="Lowry D."/>
            <person name="Mamidi S."/>
            <person name="Sreedasyam A."/>
            <person name="Weng X."/>
            <person name="Barry K."/>
            <person name="Bonette J."/>
            <person name="Campitelli B."/>
            <person name="Daum C."/>
            <person name="Gordon S."/>
            <person name="Gould B."/>
            <person name="Lipzen A."/>
            <person name="MacQueen A."/>
            <person name="Palacio-Mejia J."/>
            <person name="Plott C."/>
            <person name="Shakirov E."/>
            <person name="Shu S."/>
            <person name="Yoshinaga Y."/>
            <person name="Zane M."/>
            <person name="Rokhsar D."/>
            <person name="Grimwood J."/>
            <person name="Schmutz J."/>
            <person name="Juenger T."/>
        </authorList>
    </citation>
    <scope>NUCLEOTIDE SEQUENCE [LARGE SCALE GENOMIC DNA]</scope>
    <source>
        <strain evidence="17">cv. HAL2</strain>
    </source>
</reference>
<keyword evidence="10" id="KW-0472">Membrane</keyword>
<keyword evidence="6" id="KW-0812">Transmembrane</keyword>
<name>A0A2T7E921_9POAL</name>
<dbReference type="EMBL" id="CM009751">
    <property type="protein sequence ID" value="PUZ64334.1"/>
    <property type="molecule type" value="Genomic_DNA"/>
</dbReference>
<sequence length="556" mass="58406">MIEELQRVLVHHMRNKDRAMLDTISQAVLRPSGHHIPVPSFQLWLISVKREHLLVALQHSTHGETGMEEINQCITGRADHLSPPATPPPSRSSHKNHSCSLLRSLSSKTGKALPRVRLRAAMRRRPPFHSRAAAAAAVLLLLLLSPAPTSQLGLGSAIAAWINGAPPPSPSPPAASSSSAAPSQQEYTALQALKAAVTEDPRGALSSWQGANVCAYRGVYCSAPPDGAAAAGAPTVVAGIDLNRAGLRGTLPEAVSLLAHLTFLHLNSNRLGGAVPDSLRDLQYLTELDLSNNLFLGPFPASTLLIPSLVYLDLRFNAFSGELPPEVFAKDLDALFLNDNQFEGQIPETLWSSPATVITLANNRFTGPVPAAYGYGAGGRVREVLFLNNNLTGCVPEALGFLPSIQVLDLSYNALSGHLPGTLSCLSGIEVLNVAHNQLTGELPDLLCDLRRITNLSVSFNFFSGISQRCDRQLGSHGVFDFVGNCVPGRDMQRPQPECEGFPGEGGLSCLRIPGARPTGCGGDAAVSVGVGVGGLPFGLPGAAAGAGGAATVTVP</sequence>
<accession>A0A2T7E921</accession>
<dbReference type="InterPro" id="IPR001611">
    <property type="entry name" value="Leu-rich_rpt"/>
</dbReference>
<dbReference type="InterPro" id="IPR013210">
    <property type="entry name" value="LRR_N_plant-typ"/>
</dbReference>
<dbReference type="Gramene" id="PUZ64334">
    <property type="protein sequence ID" value="PUZ64334"/>
    <property type="gene ID" value="GQ55_3G135400"/>
</dbReference>
<keyword evidence="12" id="KW-0961">Cell wall biogenesis/degradation</keyword>
<keyword evidence="5" id="KW-0433">Leucine-rich repeat</keyword>
<evidence type="ECO:0000256" key="2">
    <source>
        <dbReference type="ARBA" id="ARBA00004370"/>
    </source>
</evidence>
<keyword evidence="7" id="KW-0732">Signal</keyword>
<keyword evidence="9" id="KW-1133">Transmembrane helix</keyword>
<dbReference type="GO" id="GO:0016020">
    <property type="term" value="C:membrane"/>
    <property type="evidence" value="ECO:0007669"/>
    <property type="project" value="UniProtKB-SubCell"/>
</dbReference>
<evidence type="ECO:0000256" key="3">
    <source>
        <dbReference type="ARBA" id="ARBA00022512"/>
    </source>
</evidence>
<dbReference type="Pfam" id="PF08263">
    <property type="entry name" value="LRRNT_2"/>
    <property type="match status" value="1"/>
</dbReference>
<evidence type="ECO:0000256" key="5">
    <source>
        <dbReference type="ARBA" id="ARBA00022614"/>
    </source>
</evidence>
<dbReference type="InterPro" id="IPR051582">
    <property type="entry name" value="LRR_extensin-like_regulator"/>
</dbReference>
<evidence type="ECO:0000256" key="8">
    <source>
        <dbReference type="ARBA" id="ARBA00022737"/>
    </source>
</evidence>
<dbReference type="SUPFAM" id="SSF52058">
    <property type="entry name" value="L domain-like"/>
    <property type="match status" value="1"/>
</dbReference>
<evidence type="ECO:0000256" key="13">
    <source>
        <dbReference type="ARBA" id="ARBA00041871"/>
    </source>
</evidence>
<evidence type="ECO:0000256" key="4">
    <source>
        <dbReference type="ARBA" id="ARBA00022525"/>
    </source>
</evidence>
<dbReference type="PANTHER" id="PTHR32093">
    <property type="entry name" value="LEUCINE-RICH REPEAT EXTENSIN-LIKE PROTEIN 3-RELATED"/>
    <property type="match status" value="1"/>
</dbReference>
<dbReference type="InterPro" id="IPR032675">
    <property type="entry name" value="LRR_dom_sf"/>
</dbReference>
<gene>
    <name evidence="16" type="ORF">GQ55_3G135400</name>
</gene>
<dbReference type="AlphaFoldDB" id="A0A2T7E921"/>
<evidence type="ECO:0000313" key="16">
    <source>
        <dbReference type="EMBL" id="PUZ64334.1"/>
    </source>
</evidence>
<dbReference type="STRING" id="1504633.A0A2T7E921"/>
<dbReference type="Gene3D" id="3.80.10.10">
    <property type="entry name" value="Ribonuclease Inhibitor"/>
    <property type="match status" value="2"/>
</dbReference>
<dbReference type="FunFam" id="3.80.10.10:FF:000400">
    <property type="entry name" value="Nuclear pore complex protein NUP107"/>
    <property type="match status" value="1"/>
</dbReference>
<evidence type="ECO:0000259" key="15">
    <source>
        <dbReference type="Pfam" id="PF08263"/>
    </source>
</evidence>
<organism evidence="16 17">
    <name type="scientific">Panicum hallii var. hallii</name>
    <dbReference type="NCBI Taxonomy" id="1504633"/>
    <lineage>
        <taxon>Eukaryota</taxon>
        <taxon>Viridiplantae</taxon>
        <taxon>Streptophyta</taxon>
        <taxon>Embryophyta</taxon>
        <taxon>Tracheophyta</taxon>
        <taxon>Spermatophyta</taxon>
        <taxon>Magnoliopsida</taxon>
        <taxon>Liliopsida</taxon>
        <taxon>Poales</taxon>
        <taxon>Poaceae</taxon>
        <taxon>PACMAD clade</taxon>
        <taxon>Panicoideae</taxon>
        <taxon>Panicodae</taxon>
        <taxon>Paniceae</taxon>
        <taxon>Panicinae</taxon>
        <taxon>Panicum</taxon>
        <taxon>Panicum sect. Panicum</taxon>
    </lineage>
</organism>
<evidence type="ECO:0000256" key="10">
    <source>
        <dbReference type="ARBA" id="ARBA00023136"/>
    </source>
</evidence>
<comment type="subcellular location">
    <subcellularLocation>
        <location evidence="2">Membrane</location>
    </subcellularLocation>
    <subcellularLocation>
        <location evidence="1">Secreted</location>
        <location evidence="1">Cell wall</location>
    </subcellularLocation>
</comment>
<feature type="domain" description="Leucine-rich repeat-containing N-terminal plant-type" evidence="15">
    <location>
        <begin position="184"/>
        <end position="222"/>
    </location>
</feature>
<evidence type="ECO:0000256" key="12">
    <source>
        <dbReference type="ARBA" id="ARBA00023316"/>
    </source>
</evidence>
<dbReference type="InterPro" id="IPR003591">
    <property type="entry name" value="Leu-rich_rpt_typical-subtyp"/>
</dbReference>
<evidence type="ECO:0000256" key="9">
    <source>
        <dbReference type="ARBA" id="ARBA00022989"/>
    </source>
</evidence>
<feature type="region of interest" description="Disordered" evidence="14">
    <location>
        <begin position="77"/>
        <end position="104"/>
    </location>
</feature>
<dbReference type="GO" id="GO:0071555">
    <property type="term" value="P:cell wall organization"/>
    <property type="evidence" value="ECO:0007669"/>
    <property type="project" value="UniProtKB-KW"/>
</dbReference>
<dbReference type="OrthoDB" id="676979at2759"/>
<keyword evidence="3" id="KW-0134">Cell wall</keyword>
<evidence type="ECO:0000256" key="7">
    <source>
        <dbReference type="ARBA" id="ARBA00022729"/>
    </source>
</evidence>
<evidence type="ECO:0000313" key="17">
    <source>
        <dbReference type="Proteomes" id="UP000244336"/>
    </source>
</evidence>
<keyword evidence="4" id="KW-0964">Secreted</keyword>
<dbReference type="Proteomes" id="UP000244336">
    <property type="component" value="Chromosome 3"/>
</dbReference>
<proteinExistence type="predicted"/>
<dbReference type="SMART" id="SM00369">
    <property type="entry name" value="LRR_TYP"/>
    <property type="match status" value="4"/>
</dbReference>
<keyword evidence="17" id="KW-1185">Reference proteome</keyword>
<evidence type="ECO:0000256" key="11">
    <source>
        <dbReference type="ARBA" id="ARBA00023278"/>
    </source>
</evidence>
<evidence type="ECO:0000256" key="1">
    <source>
        <dbReference type="ARBA" id="ARBA00004191"/>
    </source>
</evidence>
<dbReference type="Pfam" id="PF13855">
    <property type="entry name" value="LRR_8"/>
    <property type="match status" value="2"/>
</dbReference>
<keyword evidence="11" id="KW-0379">Hydroxylation</keyword>
<keyword evidence="8" id="KW-0677">Repeat</keyword>
<evidence type="ECO:0000256" key="6">
    <source>
        <dbReference type="ARBA" id="ARBA00022692"/>
    </source>
</evidence>
<protein>
    <recommendedName>
        <fullName evidence="13">Cell wall hydroxyproline-rich glycoprotein</fullName>
    </recommendedName>
</protein>
<dbReference type="PANTHER" id="PTHR32093:SF86">
    <property type="entry name" value="EXTENSIN-LIKE PROTEIN"/>
    <property type="match status" value="1"/>
</dbReference>